<accession>A0ABY9Q2E0</accession>
<proteinExistence type="inferred from homology"/>
<gene>
    <name evidence="2" type="ORF">TEMA_17840</name>
</gene>
<dbReference type="RefSeq" id="WP_228103595.1">
    <property type="nucleotide sequence ID" value="NZ_JAHZMP010000001.1"/>
</dbReference>
<dbReference type="Pfam" id="PF06135">
    <property type="entry name" value="IreB"/>
    <property type="match status" value="1"/>
</dbReference>
<dbReference type="Proteomes" id="UP001235030">
    <property type="component" value="Chromosome"/>
</dbReference>
<dbReference type="InterPro" id="IPR009309">
    <property type="entry name" value="IreB"/>
</dbReference>
<dbReference type="PANTHER" id="PTHR40067">
    <property type="entry name" value="UPF0297 PROTEIN YRZL"/>
    <property type="match status" value="1"/>
</dbReference>
<evidence type="ECO:0000313" key="3">
    <source>
        <dbReference type="Proteomes" id="UP001235030"/>
    </source>
</evidence>
<reference evidence="2 3" key="1">
    <citation type="submission" date="2022-07" db="EMBL/GenBank/DDBJ databases">
        <title>Genome sequence of Terrisporobacter mayombei DSM6539.</title>
        <authorList>
            <person name="Boeer T."/>
            <person name="Bengelsdorf F.R."/>
            <person name="Daniel R."/>
            <person name="Poehlein A."/>
        </authorList>
    </citation>
    <scope>NUCLEOTIDE SEQUENCE [LARGE SCALE GENOMIC DNA]</scope>
    <source>
        <strain evidence="2 3">DSM 6539</strain>
    </source>
</reference>
<dbReference type="PIRSF" id="PIRSF037258">
    <property type="entry name" value="DUF965_bac"/>
    <property type="match status" value="1"/>
</dbReference>
<name>A0ABY9Q2E0_9FIRM</name>
<organism evidence="2 3">
    <name type="scientific">Terrisporobacter mayombei</name>
    <dbReference type="NCBI Taxonomy" id="1541"/>
    <lineage>
        <taxon>Bacteria</taxon>
        <taxon>Bacillati</taxon>
        <taxon>Bacillota</taxon>
        <taxon>Clostridia</taxon>
        <taxon>Peptostreptococcales</taxon>
        <taxon>Peptostreptococcaceae</taxon>
        <taxon>Terrisporobacter</taxon>
    </lineage>
</organism>
<evidence type="ECO:0000313" key="2">
    <source>
        <dbReference type="EMBL" id="WMT81444.1"/>
    </source>
</evidence>
<comment type="similarity">
    <text evidence="1">Belongs to the UPF0297 family.</text>
</comment>
<dbReference type="NCBIfam" id="NF003997">
    <property type="entry name" value="PRK05473.1"/>
    <property type="match status" value="1"/>
</dbReference>
<keyword evidence="3" id="KW-1185">Reference proteome</keyword>
<dbReference type="EMBL" id="CP101637">
    <property type="protein sequence ID" value="WMT81444.1"/>
    <property type="molecule type" value="Genomic_DNA"/>
</dbReference>
<dbReference type="PANTHER" id="PTHR40067:SF1">
    <property type="entry name" value="UPF0297 PROTEIN YRZL"/>
    <property type="match status" value="1"/>
</dbReference>
<protein>
    <submittedName>
        <fullName evidence="2">Uncharacterized protein</fullName>
    </submittedName>
</protein>
<sequence length="85" mass="9928">MDNNFDYTVKFEGVTENKSMSVGETINYVYQALQEKGYDPINQMIGYILSGDSSYITSYKDARTVIRKYERDELLEEILKCYLSK</sequence>
<evidence type="ECO:0000256" key="1">
    <source>
        <dbReference type="ARBA" id="ARBA00010888"/>
    </source>
</evidence>